<feature type="compositionally biased region" description="Basic and acidic residues" evidence="4">
    <location>
        <begin position="62"/>
        <end position="81"/>
    </location>
</feature>
<feature type="transmembrane region" description="Helical" evidence="5">
    <location>
        <begin position="358"/>
        <end position="377"/>
    </location>
</feature>
<name>A0A9N8D5K2_9STRA</name>
<feature type="compositionally biased region" description="Basic and acidic residues" evidence="4">
    <location>
        <begin position="1"/>
        <end position="17"/>
    </location>
</feature>
<dbReference type="OrthoDB" id="2021138at2759"/>
<dbReference type="EMBL" id="CAICTM010000010">
    <property type="protein sequence ID" value="CAB9496877.1"/>
    <property type="molecule type" value="Genomic_DNA"/>
</dbReference>
<organism evidence="6 7">
    <name type="scientific">Seminavis robusta</name>
    <dbReference type="NCBI Taxonomy" id="568900"/>
    <lineage>
        <taxon>Eukaryota</taxon>
        <taxon>Sar</taxon>
        <taxon>Stramenopiles</taxon>
        <taxon>Ochrophyta</taxon>
        <taxon>Bacillariophyta</taxon>
        <taxon>Bacillariophyceae</taxon>
        <taxon>Bacillariophycidae</taxon>
        <taxon>Naviculales</taxon>
        <taxon>Naviculaceae</taxon>
        <taxon>Seminavis</taxon>
    </lineage>
</organism>
<dbReference type="SUPFAM" id="SSF52058">
    <property type="entry name" value="L domain-like"/>
    <property type="match status" value="1"/>
</dbReference>
<feature type="compositionally biased region" description="Low complexity" evidence="4">
    <location>
        <begin position="213"/>
        <end position="224"/>
    </location>
</feature>
<dbReference type="SUPFAM" id="SSF52047">
    <property type="entry name" value="RNI-like"/>
    <property type="match status" value="1"/>
</dbReference>
<evidence type="ECO:0000256" key="4">
    <source>
        <dbReference type="SAM" id="MobiDB-lite"/>
    </source>
</evidence>
<feature type="compositionally biased region" description="Low complexity" evidence="4">
    <location>
        <begin position="100"/>
        <end position="116"/>
    </location>
</feature>
<feature type="region of interest" description="Disordered" evidence="4">
    <location>
        <begin position="318"/>
        <end position="345"/>
    </location>
</feature>
<dbReference type="PANTHER" id="PTHR48064">
    <property type="entry name" value="OS01G0750400 PROTEIN"/>
    <property type="match status" value="1"/>
</dbReference>
<keyword evidence="7" id="KW-1185">Reference proteome</keyword>
<evidence type="ECO:0000313" key="7">
    <source>
        <dbReference type="Proteomes" id="UP001153069"/>
    </source>
</evidence>
<protein>
    <submittedName>
        <fullName evidence="6">Leucine rich repeat</fullName>
    </submittedName>
</protein>
<keyword evidence="2" id="KW-0677">Repeat</keyword>
<comment type="caution">
    <text evidence="6">The sequence shown here is derived from an EMBL/GenBank/DDBJ whole genome shotgun (WGS) entry which is preliminary data.</text>
</comment>
<sequence>MERKERATDGEKQENESTSRTTKNPRTKKNTTNAAAAARDAACANSSRHGSSQFDILSVVEARLRSSDSAEVQAERRKLQAMEEQAQAQAHRNTNHESEAGSTPTTSTSSTSGTAGTHRHTHTHTHTHAALHTATRPQSPPTCSTRPRNEKQLPIESDTGIDTGIDTNHQDDSDSEELDLLKLVEARIQEHRFGETTSSGSTQRDNSSQEQEPNTGTTTSTSPNCAAAPASRVRRPCTATGSPGAYSEAPGESIRRAERLRFSLVGQIPEMLVGSGSESESDGNVPPTTQTLKDMEEGAMSPAATEDTGLVVAQPIQEQDPPSKQGLPEAENFDTDSYHSRISQKEEEHKIYRTRIQLTLLGLLIAIIGVVLVIVLVDNGSPQTSSGNNITGPSDPSTLSSEAYLESLLPDYTLQAIHYANNTDMSPQYQAWQWSLEDPALRTYPEWRVVQRFALVCFYHATGGARDKWENNSHWLSYQHPETEWYNHNPLEYGIVKNGTLQALLGGEEGRIQYLSLPENGLENSLLPLELYLLTDLRFLSLYNTNDGSFEEEDGIENNRFEGTISSHIGMLTRLVHLSIENNNMSGSLPSEVGLLSALTTLSVSGNSLHGQLPTEIGKAKQLQYVYLEGNSFSGNIPSEIGLLTNIEHLRLNSNGIGGSLPSELGLLSQMYDFRAQENLLDGSIPSEIGAWSRVGVMDLSLNGITGALPTTLGLLGDLFGLELYGNWMTGEVPSEFGLMSSLQYLYLEGNILSSSVPSEIGSMTSLIQLHLNENMLSGQLPSELGLLEELAYLKVSGNSLIGSSLPTELGNAKSLHTFEGGACGFTGPIPSELGQLDGLAELSLYENELTSSIPEELWGAKNSIDNVSWSKMKILYLDHNLLSGSIPEFPVNGGEWHLQELFLQGNVNLTGSIPSEIGRLQHLKKLGLYGLNLYGSIPSEIGSCFQLNEIVLRDNVNLTGSLPKDLSELANLDRLDLTGCAVGGRVPEKLCDIAEFSFDCSPSLLCGCDCGCS</sequence>
<evidence type="ECO:0000256" key="2">
    <source>
        <dbReference type="ARBA" id="ARBA00022737"/>
    </source>
</evidence>
<feature type="region of interest" description="Disordered" evidence="4">
    <location>
        <begin position="1"/>
        <end position="252"/>
    </location>
</feature>
<dbReference type="PANTHER" id="PTHR48064:SF6">
    <property type="entry name" value="RECEPTOR-LIKE PROTEIN KINASE 2"/>
    <property type="match status" value="1"/>
</dbReference>
<dbReference type="Proteomes" id="UP001153069">
    <property type="component" value="Unassembled WGS sequence"/>
</dbReference>
<dbReference type="FunFam" id="3.80.10.10:FF:000041">
    <property type="entry name" value="LRR receptor-like serine/threonine-protein kinase ERECTA"/>
    <property type="match status" value="1"/>
</dbReference>
<accession>A0A9N8D5K2</accession>
<keyword evidence="3 5" id="KW-0472">Membrane</keyword>
<feature type="compositionally biased region" description="Basic residues" evidence="4">
    <location>
        <begin position="117"/>
        <end position="129"/>
    </location>
</feature>
<dbReference type="InterPro" id="IPR032675">
    <property type="entry name" value="LRR_dom_sf"/>
</dbReference>
<reference evidence="6" key="1">
    <citation type="submission" date="2020-06" db="EMBL/GenBank/DDBJ databases">
        <authorList>
            <consortium name="Plant Systems Biology data submission"/>
        </authorList>
    </citation>
    <scope>NUCLEOTIDE SEQUENCE</scope>
    <source>
        <strain evidence="6">D6</strain>
    </source>
</reference>
<keyword evidence="1" id="KW-0433">Leucine-rich repeat</keyword>
<evidence type="ECO:0000256" key="3">
    <source>
        <dbReference type="ARBA" id="ARBA00023136"/>
    </source>
</evidence>
<evidence type="ECO:0000313" key="6">
    <source>
        <dbReference type="EMBL" id="CAB9496877.1"/>
    </source>
</evidence>
<dbReference type="InterPro" id="IPR053038">
    <property type="entry name" value="RLP_Defense"/>
</dbReference>
<feature type="compositionally biased region" description="Basic and acidic residues" evidence="4">
    <location>
        <begin position="336"/>
        <end position="345"/>
    </location>
</feature>
<gene>
    <name evidence="6" type="ORF">SEMRO_10_G008370.1</name>
</gene>
<feature type="compositionally biased region" description="Basic and acidic residues" evidence="4">
    <location>
        <begin position="179"/>
        <end position="194"/>
    </location>
</feature>
<proteinExistence type="predicted"/>
<dbReference type="Gene3D" id="3.80.10.10">
    <property type="entry name" value="Ribonuclease Inhibitor"/>
    <property type="match status" value="3"/>
</dbReference>
<dbReference type="InterPro" id="IPR001611">
    <property type="entry name" value="Leu-rich_rpt"/>
</dbReference>
<dbReference type="AlphaFoldDB" id="A0A9N8D5K2"/>
<feature type="compositionally biased region" description="Polar residues" evidence="4">
    <location>
        <begin position="195"/>
        <end position="212"/>
    </location>
</feature>
<dbReference type="Pfam" id="PF00560">
    <property type="entry name" value="LRR_1"/>
    <property type="match status" value="3"/>
</dbReference>
<dbReference type="SMART" id="SM00369">
    <property type="entry name" value="LRR_TYP"/>
    <property type="match status" value="5"/>
</dbReference>
<keyword evidence="5" id="KW-0812">Transmembrane</keyword>
<keyword evidence="5" id="KW-1133">Transmembrane helix</keyword>
<feature type="compositionally biased region" description="Low complexity" evidence="4">
    <location>
        <begin position="30"/>
        <end position="48"/>
    </location>
</feature>
<evidence type="ECO:0000256" key="5">
    <source>
        <dbReference type="SAM" id="Phobius"/>
    </source>
</evidence>
<evidence type="ECO:0000256" key="1">
    <source>
        <dbReference type="ARBA" id="ARBA00022614"/>
    </source>
</evidence>
<dbReference type="FunFam" id="3.80.10.10:FF:000095">
    <property type="entry name" value="LRR receptor-like serine/threonine-protein kinase GSO1"/>
    <property type="match status" value="1"/>
</dbReference>
<dbReference type="InterPro" id="IPR003591">
    <property type="entry name" value="Leu-rich_rpt_typical-subtyp"/>
</dbReference>